<accession>A0A1G5VRJ0</accession>
<evidence type="ECO:0000259" key="2">
    <source>
        <dbReference type="Pfam" id="PF01814"/>
    </source>
</evidence>
<organism evidence="3 4">
    <name type="scientific">Algoriphagus alkaliphilus</name>
    <dbReference type="NCBI Taxonomy" id="279824"/>
    <lineage>
        <taxon>Bacteria</taxon>
        <taxon>Pseudomonadati</taxon>
        <taxon>Bacteroidota</taxon>
        <taxon>Cytophagia</taxon>
        <taxon>Cytophagales</taxon>
        <taxon>Cyclobacteriaceae</taxon>
        <taxon>Algoriphagus</taxon>
    </lineage>
</organism>
<dbReference type="AlphaFoldDB" id="A0A1G5VRJ0"/>
<dbReference type="Proteomes" id="UP000198756">
    <property type="component" value="Unassembled WGS sequence"/>
</dbReference>
<evidence type="ECO:0000256" key="1">
    <source>
        <dbReference type="SAM" id="MobiDB-lite"/>
    </source>
</evidence>
<evidence type="ECO:0000313" key="3">
    <source>
        <dbReference type="EMBL" id="SDA48469.1"/>
    </source>
</evidence>
<feature type="domain" description="Hemerythrin-like" evidence="2">
    <location>
        <begin position="65"/>
        <end position="217"/>
    </location>
</feature>
<dbReference type="Pfam" id="PF01814">
    <property type="entry name" value="Hemerythrin"/>
    <property type="match status" value="1"/>
</dbReference>
<name>A0A1G5VRJ0_9BACT</name>
<feature type="region of interest" description="Disordered" evidence="1">
    <location>
        <begin position="1"/>
        <end position="32"/>
    </location>
</feature>
<sequence>MRTIDPKTGKRLVETDPETIKSMKKNDPVRKMGDKDFEHIENSPMDPPEAYRLASPDFDLSEHAILQLFRAEHQIALQEIQLFELAIRNFKELGYHFDKEINQAFGKFFEFFDNKILLHNLKEEKSIFPALHKKLIETGEHSHSNPPRTGIDLLEDDHVKFIQLGALVFNLLGLGTRIPDPSSRMIVFEQAFSSGWELIELLRLHIFREDNHIFPQAAKLLSSKELDFHFSELGKLPI</sequence>
<dbReference type="InterPro" id="IPR012312">
    <property type="entry name" value="Hemerythrin-like"/>
</dbReference>
<keyword evidence="4" id="KW-1185">Reference proteome</keyword>
<gene>
    <name evidence="3" type="ORF">SAMN03080617_00657</name>
</gene>
<dbReference type="Gene3D" id="1.20.120.520">
    <property type="entry name" value="nmb1532 protein domain like"/>
    <property type="match status" value="1"/>
</dbReference>
<evidence type="ECO:0000313" key="4">
    <source>
        <dbReference type="Proteomes" id="UP000198756"/>
    </source>
</evidence>
<dbReference type="RefSeq" id="WP_092728512.1">
    <property type="nucleotide sequence ID" value="NZ_FMXE01000004.1"/>
</dbReference>
<proteinExistence type="predicted"/>
<dbReference type="EMBL" id="FMXE01000004">
    <property type="protein sequence ID" value="SDA48469.1"/>
    <property type="molecule type" value="Genomic_DNA"/>
</dbReference>
<reference evidence="4" key="1">
    <citation type="submission" date="2016-10" db="EMBL/GenBank/DDBJ databases">
        <authorList>
            <person name="Varghese N."/>
            <person name="Submissions S."/>
        </authorList>
    </citation>
    <scope>NUCLEOTIDE SEQUENCE [LARGE SCALE GENOMIC DNA]</scope>
    <source>
        <strain evidence="4">DSM 22703</strain>
    </source>
</reference>
<protein>
    <submittedName>
        <fullName evidence="3">Hemerythrin HHE cation binding domain-containing protein</fullName>
    </submittedName>
</protein>
<dbReference type="STRING" id="279824.SAMN03080617_00657"/>